<evidence type="ECO:0000313" key="3">
    <source>
        <dbReference type="Proteomes" id="UP001596408"/>
    </source>
</evidence>
<evidence type="ECO:0000313" key="2">
    <source>
        <dbReference type="EMBL" id="MFC6825691.1"/>
    </source>
</evidence>
<dbReference type="RefSeq" id="WP_379696158.1">
    <property type="nucleotide sequence ID" value="NZ_JBHSXH010000015.1"/>
</dbReference>
<evidence type="ECO:0000256" key="1">
    <source>
        <dbReference type="SAM" id="Phobius"/>
    </source>
</evidence>
<gene>
    <name evidence="2" type="ORF">ACFQEV_11915</name>
</gene>
<accession>A0ABD5TYK8</accession>
<sequence>MTERDTFSSPPLDHVALGILLMALASDGTETALYVVAMALFVTTRVDRVVKWYLTTHDPLFVRLGIGTDTE</sequence>
<protein>
    <submittedName>
        <fullName evidence="2">Uncharacterized protein</fullName>
    </submittedName>
</protein>
<keyword evidence="1" id="KW-0812">Transmembrane</keyword>
<feature type="transmembrane region" description="Helical" evidence="1">
    <location>
        <begin position="15"/>
        <end position="42"/>
    </location>
</feature>
<name>A0ABD5TYK8_9EURY</name>
<dbReference type="EMBL" id="JBHSXH010000015">
    <property type="protein sequence ID" value="MFC6825691.1"/>
    <property type="molecule type" value="Genomic_DNA"/>
</dbReference>
<dbReference type="AlphaFoldDB" id="A0ABD5TYK8"/>
<reference evidence="2 3" key="1">
    <citation type="journal article" date="2019" name="Int. J. Syst. Evol. Microbiol.">
        <title>The Global Catalogue of Microorganisms (GCM) 10K type strain sequencing project: providing services to taxonomists for standard genome sequencing and annotation.</title>
        <authorList>
            <consortium name="The Broad Institute Genomics Platform"/>
            <consortium name="The Broad Institute Genome Sequencing Center for Infectious Disease"/>
            <person name="Wu L."/>
            <person name="Ma J."/>
        </authorList>
    </citation>
    <scope>NUCLEOTIDE SEQUENCE [LARGE SCALE GENOMIC DNA]</scope>
    <source>
        <strain evidence="2 3">YIM 94188</strain>
    </source>
</reference>
<keyword evidence="3" id="KW-1185">Reference proteome</keyword>
<proteinExistence type="predicted"/>
<keyword evidence="1" id="KW-0472">Membrane</keyword>
<comment type="caution">
    <text evidence="2">The sequence shown here is derived from an EMBL/GenBank/DDBJ whole genome shotgun (WGS) entry which is preliminary data.</text>
</comment>
<keyword evidence="1" id="KW-1133">Transmembrane helix</keyword>
<dbReference type="Proteomes" id="UP001596408">
    <property type="component" value="Unassembled WGS sequence"/>
</dbReference>
<organism evidence="2 3">
    <name type="scientific">Halopelagius fulvigenes</name>
    <dbReference type="NCBI Taxonomy" id="1198324"/>
    <lineage>
        <taxon>Archaea</taxon>
        <taxon>Methanobacteriati</taxon>
        <taxon>Methanobacteriota</taxon>
        <taxon>Stenosarchaea group</taxon>
        <taxon>Halobacteria</taxon>
        <taxon>Halobacteriales</taxon>
        <taxon>Haloferacaceae</taxon>
    </lineage>
</organism>